<dbReference type="PANTHER" id="PTHR30461">
    <property type="entry name" value="DNA-INVERTASE FROM LAMBDOID PROPHAGE"/>
    <property type="match status" value="1"/>
</dbReference>
<evidence type="ECO:0000256" key="5">
    <source>
        <dbReference type="SAM" id="MobiDB-lite"/>
    </source>
</evidence>
<dbReference type="PANTHER" id="PTHR30461:SF23">
    <property type="entry name" value="DNA RECOMBINASE-RELATED"/>
    <property type="match status" value="1"/>
</dbReference>
<feature type="domain" description="Resolvase/invertase-type recombinase catalytic" evidence="6">
    <location>
        <begin position="3"/>
        <end position="150"/>
    </location>
</feature>
<dbReference type="EMBL" id="CABR01000121">
    <property type="protein sequence ID" value="CBI11051.1"/>
    <property type="molecule type" value="Genomic_DNA"/>
</dbReference>
<evidence type="ECO:0000256" key="1">
    <source>
        <dbReference type="ARBA" id="ARBA00022908"/>
    </source>
</evidence>
<dbReference type="InterPro" id="IPR025827">
    <property type="entry name" value="Zn_ribbon_recom_dom"/>
</dbReference>
<keyword evidence="3" id="KW-0233">DNA recombination</keyword>
<proteinExistence type="predicted"/>
<evidence type="ECO:0000256" key="2">
    <source>
        <dbReference type="ARBA" id="ARBA00023125"/>
    </source>
</evidence>
<feature type="region of interest" description="Disordered" evidence="5">
    <location>
        <begin position="519"/>
        <end position="546"/>
    </location>
</feature>
<dbReference type="Gene3D" id="3.40.50.1390">
    <property type="entry name" value="Resolvase, N-terminal catalytic domain"/>
    <property type="match status" value="1"/>
</dbReference>
<evidence type="ECO:0000256" key="4">
    <source>
        <dbReference type="SAM" id="Coils"/>
    </source>
</evidence>
<evidence type="ECO:0000259" key="7">
    <source>
        <dbReference type="PROSITE" id="PS51737"/>
    </source>
</evidence>
<dbReference type="InterPro" id="IPR006119">
    <property type="entry name" value="Resolv_N"/>
</dbReference>
<evidence type="ECO:0000313" key="8">
    <source>
        <dbReference type="EMBL" id="CBI11051.1"/>
    </source>
</evidence>
<keyword evidence="1" id="KW-0229">DNA integration</keyword>
<dbReference type="InterPro" id="IPR050639">
    <property type="entry name" value="SSR_resolvase"/>
</dbReference>
<comment type="caution">
    <text evidence="8">The sequence shown here is derived from an EMBL/GenBank/DDBJ whole genome shotgun (WGS) entry which is preliminary data.</text>
</comment>
<dbReference type="GO" id="GO:0003677">
    <property type="term" value="F:DNA binding"/>
    <property type="evidence" value="ECO:0007669"/>
    <property type="project" value="UniProtKB-KW"/>
</dbReference>
<dbReference type="SMART" id="SM00857">
    <property type="entry name" value="Resolvase"/>
    <property type="match status" value="1"/>
</dbReference>
<dbReference type="Pfam" id="PF13408">
    <property type="entry name" value="Zn_ribbon_recom"/>
    <property type="match status" value="1"/>
</dbReference>
<dbReference type="Pfam" id="PF07508">
    <property type="entry name" value="Recombinase"/>
    <property type="match status" value="1"/>
</dbReference>
<protein>
    <submittedName>
        <fullName evidence="8">DNA invertase</fullName>
    </submittedName>
</protein>
<organism evidence="8">
    <name type="scientific">mine drainage metagenome</name>
    <dbReference type="NCBI Taxonomy" id="410659"/>
    <lineage>
        <taxon>unclassified sequences</taxon>
        <taxon>metagenomes</taxon>
        <taxon>ecological metagenomes</taxon>
    </lineage>
</organism>
<dbReference type="InterPro" id="IPR038109">
    <property type="entry name" value="DNA_bind_recomb_sf"/>
</dbReference>
<evidence type="ECO:0000256" key="3">
    <source>
        <dbReference type="ARBA" id="ARBA00023172"/>
    </source>
</evidence>
<dbReference type="Pfam" id="PF00239">
    <property type="entry name" value="Resolvase"/>
    <property type="match status" value="1"/>
</dbReference>
<dbReference type="InterPro" id="IPR036162">
    <property type="entry name" value="Resolvase-like_N_sf"/>
</dbReference>
<dbReference type="SUPFAM" id="SSF53041">
    <property type="entry name" value="Resolvase-like"/>
    <property type="match status" value="1"/>
</dbReference>
<dbReference type="CDD" id="cd00338">
    <property type="entry name" value="Ser_Recombinase"/>
    <property type="match status" value="1"/>
</dbReference>
<dbReference type="PROSITE" id="PS51737">
    <property type="entry name" value="RECOMBINASE_DNA_BIND"/>
    <property type="match status" value="1"/>
</dbReference>
<reference evidence="8" key="1">
    <citation type="submission" date="2009-10" db="EMBL/GenBank/DDBJ databases">
        <title>Diversity of trophic interactions inside an arsenic-rich microbial ecosystem.</title>
        <authorList>
            <person name="Bertin P.N."/>
            <person name="Heinrich-Salmeron A."/>
            <person name="Pelletier E."/>
            <person name="Goulhen-Chollet F."/>
            <person name="Arsene-Ploetze F."/>
            <person name="Gallien S."/>
            <person name="Calteau A."/>
            <person name="Vallenet D."/>
            <person name="Casiot C."/>
            <person name="Chane-Woon-Ming B."/>
            <person name="Giloteaux L."/>
            <person name="Barakat M."/>
            <person name="Bonnefoy V."/>
            <person name="Bruneel O."/>
            <person name="Chandler M."/>
            <person name="Cleiss J."/>
            <person name="Duran R."/>
            <person name="Elbaz-Poulichet F."/>
            <person name="Fonknechten N."/>
            <person name="Lauga B."/>
            <person name="Mornico D."/>
            <person name="Ortet P."/>
            <person name="Schaeffer C."/>
            <person name="Siguier P."/>
            <person name="Alexander Thil Smith A."/>
            <person name="Van Dorsselaer A."/>
            <person name="Weissenbach J."/>
            <person name="Medigue C."/>
            <person name="Le Paslier D."/>
        </authorList>
    </citation>
    <scope>NUCLEOTIDE SEQUENCE</scope>
</reference>
<dbReference type="AlphaFoldDB" id="E6QUX8"/>
<sequence length="583" mass="66384">MKTAAIYARVSSTQQKEEKTINSQTAALVAFAKSEGYSVPDEWIFEDAGYSGASLVRPGLERVRDLAAEGQIQAILVLAPDRLSRKYAYQILLIEELSRNGVETVFLKSPRNETPEDQLLLQFQGMIAEYERAQILERSRRGKRHRARQGEISVLGGAPYGYRYIRKQDMQAAYYEVIETEAAVVRQIFALYTITGLSIGAIARQLSEKGITTQRGGARWEHSVIWAMLRNPAYYGKACFGKTQVAERVRITRPTRLRGEHASPSHAHLDLPRDQWIEIPVPPLISETTFALAQERLADNKKHAARRTLEPSIIQGLVSCRQCGYALYRTSTRTSARKISYYRCLGSDAWRYEGRQRCDQRPIRQDLLDELVWSEVVRLLEDPTLIETEISRRLDAARDAAPTKRQQDALNRDLIRVQKSMERLLTAYQEALLSLEELRQRMPDLRQREQRLRAELQSLNAQSADRANYLRLTQTLSAFLGRLRESADTLDIKERQQVMRLIVKDVVVGKDTITIRHSIPTTHSSPVSGADSSSLQSLKGDPSSESYLLRSGRDYCPLRRTSFCRNTLPIFHNTCSEPFANQP</sequence>
<dbReference type="GO" id="GO:0015074">
    <property type="term" value="P:DNA integration"/>
    <property type="evidence" value="ECO:0007669"/>
    <property type="project" value="UniProtKB-KW"/>
</dbReference>
<dbReference type="InterPro" id="IPR011109">
    <property type="entry name" value="DNA_bind_recombinase_dom"/>
</dbReference>
<name>E6QUX8_9ZZZZ</name>
<feature type="coiled-coil region" evidence="4">
    <location>
        <begin position="421"/>
        <end position="462"/>
    </location>
</feature>
<evidence type="ECO:0000259" key="6">
    <source>
        <dbReference type="PROSITE" id="PS51736"/>
    </source>
</evidence>
<keyword evidence="4" id="KW-0175">Coiled coil</keyword>
<gene>
    <name evidence="8" type="ORF">CARN7_1861</name>
</gene>
<feature type="compositionally biased region" description="Polar residues" evidence="5">
    <location>
        <begin position="519"/>
        <end position="537"/>
    </location>
</feature>
<dbReference type="GO" id="GO:0000150">
    <property type="term" value="F:DNA strand exchange activity"/>
    <property type="evidence" value="ECO:0007669"/>
    <property type="project" value="InterPro"/>
</dbReference>
<dbReference type="PROSITE" id="PS51736">
    <property type="entry name" value="RECOMBINASES_3"/>
    <property type="match status" value="1"/>
</dbReference>
<dbReference type="Gene3D" id="3.90.1750.20">
    <property type="entry name" value="Putative Large Serine Recombinase, Chain B, Domain 2"/>
    <property type="match status" value="1"/>
</dbReference>
<keyword evidence="2" id="KW-0238">DNA-binding</keyword>
<feature type="domain" description="Recombinase" evidence="7">
    <location>
        <begin position="159"/>
        <end position="303"/>
    </location>
</feature>
<dbReference type="PROSITE" id="PS00397">
    <property type="entry name" value="RECOMBINASES_1"/>
    <property type="match status" value="1"/>
</dbReference>
<dbReference type="InterPro" id="IPR006118">
    <property type="entry name" value="Recombinase_CS"/>
</dbReference>
<accession>E6QUX8</accession>